<evidence type="ECO:0000256" key="2">
    <source>
        <dbReference type="SAM" id="Phobius"/>
    </source>
</evidence>
<keyword evidence="4" id="KW-1185">Reference proteome</keyword>
<gene>
    <name evidence="3" type="ORF">HC352_08525</name>
</gene>
<feature type="transmembrane region" description="Helical" evidence="2">
    <location>
        <begin position="66"/>
        <end position="87"/>
    </location>
</feature>
<proteinExistence type="predicted"/>
<keyword evidence="2" id="KW-0812">Transmembrane</keyword>
<organism evidence="3 4">
    <name type="scientific">Arcanobacterium buesumense</name>
    <dbReference type="NCBI Taxonomy" id="2722751"/>
    <lineage>
        <taxon>Bacteria</taxon>
        <taxon>Bacillati</taxon>
        <taxon>Actinomycetota</taxon>
        <taxon>Actinomycetes</taxon>
        <taxon>Actinomycetales</taxon>
        <taxon>Actinomycetaceae</taxon>
        <taxon>Arcanobacterium</taxon>
    </lineage>
</organism>
<evidence type="ECO:0000256" key="1">
    <source>
        <dbReference type="SAM" id="MobiDB-lite"/>
    </source>
</evidence>
<feature type="compositionally biased region" description="Pro residues" evidence="1">
    <location>
        <begin position="31"/>
        <end position="56"/>
    </location>
</feature>
<keyword evidence="2" id="KW-1133">Transmembrane helix</keyword>
<sequence length="402" mass="44402">MNDFPDFDNELTPPADPTPPTDSVLPDGAIPAPPAPQEGTPAPVPTPAPMPKPPLTPEQKKRRRRILLGIIIVALIITGMFIASFFINLNRTAEAQVRDYLNAIADGDADRANSLVDPGISNNDRDFLTNDSLKNAEERIKILDVRELSKDEAKQRSGEITNKIPAFASQDSYFETSIDSPTSTIVEATYSLNGVKANTFFITRPGKNEKLVMHTWEILNPFIREVAINTKLTGVAIGEVNHSFDDSSLLTAIYLYPGIYNITQESTSTYLAGEEKVSVGEKNLSIDIPAKYTDALRDLVLDTVKKQYDRCASIEGNLDKVCPYAVRNKDLAELSPVTPIAEITKYDESNFTSGKGTIHIKPNPSAFIKDPPAKEIEFAFYGQIKFSAGKPEIEIYSAREYW</sequence>
<dbReference type="RefSeq" id="WP_168918464.1">
    <property type="nucleotide sequence ID" value="NZ_CP050804.1"/>
</dbReference>
<dbReference type="KEGG" id="arca:HC352_08525"/>
<name>A0A6H2ENB4_9ACTO</name>
<accession>A0A6H2ENB4</accession>
<dbReference type="Proteomes" id="UP000502298">
    <property type="component" value="Chromosome"/>
</dbReference>
<evidence type="ECO:0000313" key="3">
    <source>
        <dbReference type="EMBL" id="QJC22542.1"/>
    </source>
</evidence>
<evidence type="ECO:0000313" key="4">
    <source>
        <dbReference type="Proteomes" id="UP000502298"/>
    </source>
</evidence>
<feature type="region of interest" description="Disordered" evidence="1">
    <location>
        <begin position="1"/>
        <end position="60"/>
    </location>
</feature>
<protein>
    <submittedName>
        <fullName evidence="3">Uncharacterized protein</fullName>
    </submittedName>
</protein>
<dbReference type="EMBL" id="CP050804">
    <property type="protein sequence ID" value="QJC22542.1"/>
    <property type="molecule type" value="Genomic_DNA"/>
</dbReference>
<keyword evidence="2" id="KW-0472">Membrane</keyword>
<reference evidence="3 4" key="1">
    <citation type="submission" date="2020-03" db="EMBL/GenBank/DDBJ databases">
        <title>Complete genome of Arcanobacterium buesumensis sp. nov. strain 2701.</title>
        <authorList>
            <person name="Borowiak M."/>
            <person name="Alssahen M."/>
            <person name="Laemmler C."/>
            <person name="Malorny B."/>
            <person name="Hassan A."/>
            <person name="Prenger-Berninghoff E."/>
            <person name="Ploetz M."/>
            <person name="Abdulmawjood A."/>
        </authorList>
    </citation>
    <scope>NUCLEOTIDE SEQUENCE [LARGE SCALE GENOMIC DNA]</scope>
    <source>
        <strain evidence="3 4">2701</strain>
    </source>
</reference>
<dbReference type="AlphaFoldDB" id="A0A6H2ENB4"/>